<name>A0ABD2NF63_9CUCU</name>
<protein>
    <recommendedName>
        <fullName evidence="4">Ankyrin repeat protein</fullName>
    </recommendedName>
</protein>
<feature type="compositionally biased region" description="Low complexity" evidence="1">
    <location>
        <begin position="680"/>
        <end position="689"/>
    </location>
</feature>
<dbReference type="Proteomes" id="UP001516400">
    <property type="component" value="Unassembled WGS sequence"/>
</dbReference>
<evidence type="ECO:0000313" key="3">
    <source>
        <dbReference type="Proteomes" id="UP001516400"/>
    </source>
</evidence>
<gene>
    <name evidence="2" type="ORF">HHI36_012545</name>
</gene>
<reference evidence="2 3" key="1">
    <citation type="journal article" date="2021" name="BMC Biol.">
        <title>Horizontally acquired antibacterial genes associated with adaptive radiation of ladybird beetles.</title>
        <authorList>
            <person name="Li H.S."/>
            <person name="Tang X.F."/>
            <person name="Huang Y.H."/>
            <person name="Xu Z.Y."/>
            <person name="Chen M.L."/>
            <person name="Du X.Y."/>
            <person name="Qiu B.Y."/>
            <person name="Chen P.T."/>
            <person name="Zhang W."/>
            <person name="Slipinski A."/>
            <person name="Escalona H.E."/>
            <person name="Waterhouse R.M."/>
            <person name="Zwick A."/>
            <person name="Pang H."/>
        </authorList>
    </citation>
    <scope>NUCLEOTIDE SEQUENCE [LARGE SCALE GENOMIC DNA]</scope>
    <source>
        <strain evidence="2">SYSU2018</strain>
    </source>
</reference>
<feature type="region of interest" description="Disordered" evidence="1">
    <location>
        <begin position="835"/>
        <end position="859"/>
    </location>
</feature>
<dbReference type="EMBL" id="JABFTP020000103">
    <property type="protein sequence ID" value="KAL3277194.1"/>
    <property type="molecule type" value="Genomic_DNA"/>
</dbReference>
<feature type="compositionally biased region" description="Polar residues" evidence="1">
    <location>
        <begin position="836"/>
        <end position="847"/>
    </location>
</feature>
<proteinExistence type="predicted"/>
<evidence type="ECO:0008006" key="4">
    <source>
        <dbReference type="Google" id="ProtNLM"/>
    </source>
</evidence>
<accession>A0ABD2NF63</accession>
<evidence type="ECO:0000256" key="1">
    <source>
        <dbReference type="SAM" id="MobiDB-lite"/>
    </source>
</evidence>
<feature type="region of interest" description="Disordered" evidence="1">
    <location>
        <begin position="296"/>
        <end position="325"/>
    </location>
</feature>
<feature type="compositionally biased region" description="Acidic residues" evidence="1">
    <location>
        <begin position="296"/>
        <end position="324"/>
    </location>
</feature>
<comment type="caution">
    <text evidence="2">The sequence shown here is derived from an EMBL/GenBank/DDBJ whole genome shotgun (WGS) entry which is preliminary data.</text>
</comment>
<organism evidence="2 3">
    <name type="scientific">Cryptolaemus montrouzieri</name>
    <dbReference type="NCBI Taxonomy" id="559131"/>
    <lineage>
        <taxon>Eukaryota</taxon>
        <taxon>Metazoa</taxon>
        <taxon>Ecdysozoa</taxon>
        <taxon>Arthropoda</taxon>
        <taxon>Hexapoda</taxon>
        <taxon>Insecta</taxon>
        <taxon>Pterygota</taxon>
        <taxon>Neoptera</taxon>
        <taxon>Endopterygota</taxon>
        <taxon>Coleoptera</taxon>
        <taxon>Polyphaga</taxon>
        <taxon>Cucujiformia</taxon>
        <taxon>Coccinelloidea</taxon>
        <taxon>Coccinellidae</taxon>
        <taxon>Scymninae</taxon>
        <taxon>Scymnini</taxon>
        <taxon>Cryptolaemus</taxon>
    </lineage>
</organism>
<evidence type="ECO:0000313" key="2">
    <source>
        <dbReference type="EMBL" id="KAL3277194.1"/>
    </source>
</evidence>
<keyword evidence="3" id="KW-1185">Reference proteome</keyword>
<feature type="region of interest" description="Disordered" evidence="1">
    <location>
        <begin position="676"/>
        <end position="702"/>
    </location>
</feature>
<dbReference type="AlphaFoldDB" id="A0ABD2NF63"/>
<sequence length="859" mass="97664">MLAEVVFKKKFQVPENLGLIDLYDEFIKIKLSIYHREKTDTSVGNVGAAIKDEISSNTLLGAHHELALRIFFKENSLPNLNKLKELVKWAGGEKKARQELARVGLLNLNRNKLEFIHRSFAEYFLSVYLIENLQDGQVQNLLLKYIMLKMDYELIRKFFNGQLKKNTSLGNILKKAIQESIIDTNSSEDIATIAEKIAETLLWRFNEHPGTFHELLLRSQDRTVLEMAIEEGDNRKIIALVKWVRKNIGKCTLEKLVKDGSSFLISENHEVIDCLLINGLEAKVLIPSEIEYLMEEDDSDDCSSFSEDSEEYSESDMDLGDEEMSTFSDNKSEFTSFSKVGHERGEQLLQFRENLKNVQHNIKNSSSQKKICELIDTIEKRISGNEKGFLEKIELYFESAISEEELDEDQKSSLKKISEVIDTIAKRISKIEKPSSEPSELQLECAISEEKLDENQKSSQKRIGELIDNIEKKISKIKTALSEQIKLQVQSAISEDKLDDNQKSSLKKISKLIDTFEKEISKIDKAVSEKIRLQLKFVFSEEKLVEDQNSASNHANFSEDIATIAEEIAETLLWRFNKHPGTFHALLPSSQYTTVLEMAIEDGDNRMIIALVNSVGEIIGKDALKQLVKDGSSFLKSENHEVIDCLLVNGLKTAILIPPEKRYLLEEDNLDFISDDSDDFSSSTTNSSDRSSESESDMGLSDEEIRNKSSFISYMKVGHELRLRLVPFLANLKNVQANIKTSSSQEKISALIDTIEERISENVKTLSENIKLQLESAISEKKLDKDIKSSLKKISEFLDTIEKNITKIEKALPEYIELQLKSAISKEKLDEDQKIALNQSSEGSNDYSPDADSYLSETY</sequence>